<reference evidence="3" key="1">
    <citation type="submission" date="2022-11" db="UniProtKB">
        <authorList>
            <consortium name="WormBaseParasite"/>
        </authorList>
    </citation>
    <scope>IDENTIFICATION</scope>
</reference>
<organism evidence="2 3">
    <name type="scientific">Plectus sambesii</name>
    <dbReference type="NCBI Taxonomy" id="2011161"/>
    <lineage>
        <taxon>Eukaryota</taxon>
        <taxon>Metazoa</taxon>
        <taxon>Ecdysozoa</taxon>
        <taxon>Nematoda</taxon>
        <taxon>Chromadorea</taxon>
        <taxon>Plectida</taxon>
        <taxon>Plectina</taxon>
        <taxon>Plectoidea</taxon>
        <taxon>Plectidae</taxon>
        <taxon>Plectus</taxon>
    </lineage>
</organism>
<protein>
    <submittedName>
        <fullName evidence="3">Uncharacterized protein</fullName>
    </submittedName>
</protein>
<accession>A0A914WV23</accession>
<keyword evidence="2" id="KW-1185">Reference proteome</keyword>
<evidence type="ECO:0000313" key="3">
    <source>
        <dbReference type="WBParaSite" id="PSAMB.scaffold534size47819.g6688.t1"/>
    </source>
</evidence>
<dbReference type="Proteomes" id="UP000887566">
    <property type="component" value="Unplaced"/>
</dbReference>
<name>A0A914WV23_9BILA</name>
<sequence length="278" mass="30919">MIGFSIFCLLIDYGVYFAADVLYARRQLAVSKQTATDQNAVWRRLCGMLLAVAVPIHLAHHRPLLLYFLIFITFLLTLRRPFEQYWSQLTDRCPILVTLAGAVHRNIAALSDLAATRFYQFLLSLSGSRKQDRLMGGKKPQASSNHSNYSSAFDRFVPSAAPKPPTSSLLSGNDTISNQYGVSHRSVPSSTQHQIKSLLGDRRLHNNDYCSEQESPFLRGYQPLGKCLDYSQPQAVEEEDSLLTNGSLLHPPRRSFLKTSTPVDAAAGAKGSSCRSRP</sequence>
<evidence type="ECO:0000256" key="1">
    <source>
        <dbReference type="SAM" id="MobiDB-lite"/>
    </source>
</evidence>
<dbReference type="WBParaSite" id="PSAMB.scaffold534size47819.g6688.t1">
    <property type="protein sequence ID" value="PSAMB.scaffold534size47819.g6688.t1"/>
    <property type="gene ID" value="PSAMB.scaffold534size47819.g6688"/>
</dbReference>
<proteinExistence type="predicted"/>
<dbReference type="AlphaFoldDB" id="A0A914WV23"/>
<evidence type="ECO:0000313" key="2">
    <source>
        <dbReference type="Proteomes" id="UP000887566"/>
    </source>
</evidence>
<feature type="region of interest" description="Disordered" evidence="1">
    <location>
        <begin position="238"/>
        <end position="278"/>
    </location>
</feature>